<organism evidence="6 7">
    <name type="scientific">Wallemia mellicola</name>
    <dbReference type="NCBI Taxonomy" id="1708541"/>
    <lineage>
        <taxon>Eukaryota</taxon>
        <taxon>Fungi</taxon>
        <taxon>Dikarya</taxon>
        <taxon>Basidiomycota</taxon>
        <taxon>Wallemiomycotina</taxon>
        <taxon>Wallemiomycetes</taxon>
        <taxon>Wallemiales</taxon>
        <taxon>Wallemiaceae</taxon>
        <taxon>Wallemia</taxon>
    </lineage>
</organism>
<feature type="region of interest" description="Disordered" evidence="3">
    <location>
        <begin position="62"/>
        <end position="81"/>
    </location>
</feature>
<evidence type="ECO:0000256" key="2">
    <source>
        <dbReference type="ARBA" id="ARBA00023242"/>
    </source>
</evidence>
<dbReference type="SMART" id="SM00066">
    <property type="entry name" value="GAL4"/>
    <property type="match status" value="1"/>
</dbReference>
<evidence type="ECO:0000313" key="7">
    <source>
        <dbReference type="Proteomes" id="UP000307169"/>
    </source>
</evidence>
<dbReference type="PANTHER" id="PTHR37534">
    <property type="entry name" value="TRANSCRIPTIONAL ACTIVATOR PROTEIN UGA3"/>
    <property type="match status" value="1"/>
</dbReference>
<dbReference type="EMBL" id="SPRC01000033">
    <property type="protein sequence ID" value="TIB77598.1"/>
    <property type="molecule type" value="Genomic_DNA"/>
</dbReference>
<dbReference type="Proteomes" id="UP000310685">
    <property type="component" value="Unassembled WGS sequence"/>
</dbReference>
<dbReference type="GO" id="GO:0000981">
    <property type="term" value="F:DNA-binding transcription factor activity, RNA polymerase II-specific"/>
    <property type="evidence" value="ECO:0007669"/>
    <property type="project" value="InterPro"/>
</dbReference>
<dbReference type="Gene3D" id="4.10.240.10">
    <property type="entry name" value="Zn(2)-C6 fungal-type DNA-binding domain"/>
    <property type="match status" value="1"/>
</dbReference>
<gene>
    <name evidence="6" type="ORF">E3Q17_02858</name>
    <name evidence="5" type="ORF">E3Q22_02985</name>
</gene>
<dbReference type="CDD" id="cd00067">
    <property type="entry name" value="GAL4"/>
    <property type="match status" value="1"/>
</dbReference>
<comment type="caution">
    <text evidence="6">The sequence shown here is derived from an EMBL/GenBank/DDBJ whole genome shotgun (WGS) entry which is preliminary data.</text>
</comment>
<proteinExistence type="predicted"/>
<comment type="subcellular location">
    <subcellularLocation>
        <location evidence="1">Nucleus</location>
    </subcellularLocation>
</comment>
<protein>
    <recommendedName>
        <fullName evidence="4">Zn(2)-C6 fungal-type domain-containing protein</fullName>
    </recommendedName>
</protein>
<dbReference type="GO" id="GO:0005634">
    <property type="term" value="C:nucleus"/>
    <property type="evidence" value="ECO:0007669"/>
    <property type="project" value="UniProtKB-SubCell"/>
</dbReference>
<dbReference type="Proteomes" id="UP000307169">
    <property type="component" value="Unassembled WGS sequence"/>
</dbReference>
<dbReference type="InterPro" id="IPR001138">
    <property type="entry name" value="Zn2Cys6_DnaBD"/>
</dbReference>
<dbReference type="AlphaFoldDB" id="A0A4T0NLH8"/>
<feature type="compositionally biased region" description="Polar residues" evidence="3">
    <location>
        <begin position="62"/>
        <end position="73"/>
    </location>
</feature>
<dbReference type="InterPro" id="IPR036864">
    <property type="entry name" value="Zn2-C6_fun-type_DNA-bd_sf"/>
</dbReference>
<sequence length="775" mass="86699">MSSDANSHPVQNMINLMGSTHPAVQDSLPRLSGELISLIPSSIRLLTKSSLTEIITQNDRLPSESANTASNKSQRPKFKRSRDGCLTCRKRKVKCDMMTPVCLKCTSLGRECTYPNPNETQNNKRRKVSSPSTSARSVEPPETSSHTERTKQNYQTTYIDPFADPELSLKRLQALLGSKLLAQLIQSAPDVKVESEELALPAIYDSSSQHHLPSVQPITQNTLPVPSTSSAMSVLPSGSSALPPTSFFDPATSRMLPPQLDPAMMNTSTMSTVSVPFSSFNSNLVGTNSPPAFASEYANYVSPPPFFPSPPILNGNTENEYVYNRPSPATSTSSPSSLPPLINDSFQHSNSIINANPQSRQLLHNFLSESKKLLCAINEPKNPFLALSIPLVLNSNQAAITYGILAISATHMHFIRQKQGLEASQELNLSKHLKSMALKQVMMPLLNDAHNNQDVDMSLLAFIAVLKYDVLSASVDWRQSMNVALALVRNLGGPAAMLGLDRNLRLMHNVSKKSLFIRKTFLEELTAHEVFACLTTGETPQLLGDDNQSWWFDMETDEKLNSEHYESFERSYGMSRYMLDIIARSCKLYNQRRNLKIPIPIDENEAESLKGILPVELLNAMQDLRSRTFAMYGELENMTKQSVVIRHQRVECGDLIYRHTLMIFLSREIFNISMQDSSIQSAARAVLGLCSEATREMGMAVMLIWAIIISGVQMYKPEDRDWVQQLFSSCREWYCSDLECAEKIVKECWQRQDKGIANKDWRSVARDLQIDVMML</sequence>
<dbReference type="PROSITE" id="PS00463">
    <property type="entry name" value="ZN2_CY6_FUNGAL_1"/>
    <property type="match status" value="1"/>
</dbReference>
<feature type="domain" description="Zn(2)-C6 fungal-type" evidence="4">
    <location>
        <begin position="84"/>
        <end position="114"/>
    </location>
</feature>
<name>A0A4T0NLH8_9BASI</name>
<dbReference type="PROSITE" id="PS50048">
    <property type="entry name" value="ZN2_CY6_FUNGAL_2"/>
    <property type="match status" value="1"/>
</dbReference>
<dbReference type="InterPro" id="IPR021858">
    <property type="entry name" value="Fun_TF"/>
</dbReference>
<feature type="region of interest" description="Disordered" evidence="3">
    <location>
        <begin position="113"/>
        <end position="154"/>
    </location>
</feature>
<evidence type="ECO:0000313" key="6">
    <source>
        <dbReference type="EMBL" id="TIB98783.1"/>
    </source>
</evidence>
<keyword evidence="2" id="KW-0539">Nucleus</keyword>
<accession>A0A4T0NLH8</accession>
<evidence type="ECO:0000259" key="4">
    <source>
        <dbReference type="PROSITE" id="PS50048"/>
    </source>
</evidence>
<evidence type="ECO:0000313" key="5">
    <source>
        <dbReference type="EMBL" id="TIB77598.1"/>
    </source>
</evidence>
<dbReference type="PANTHER" id="PTHR37534:SF20">
    <property type="entry name" value="PRO1A C6 ZINK-FINGER PROTEIN"/>
    <property type="match status" value="1"/>
</dbReference>
<dbReference type="GO" id="GO:0008270">
    <property type="term" value="F:zinc ion binding"/>
    <property type="evidence" value="ECO:0007669"/>
    <property type="project" value="InterPro"/>
</dbReference>
<evidence type="ECO:0000256" key="3">
    <source>
        <dbReference type="SAM" id="MobiDB-lite"/>
    </source>
</evidence>
<dbReference type="Pfam" id="PF00172">
    <property type="entry name" value="Zn_clus"/>
    <property type="match status" value="1"/>
</dbReference>
<evidence type="ECO:0000256" key="1">
    <source>
        <dbReference type="ARBA" id="ARBA00004123"/>
    </source>
</evidence>
<dbReference type="Pfam" id="PF11951">
    <property type="entry name" value="Fungal_trans_2"/>
    <property type="match status" value="1"/>
</dbReference>
<dbReference type="SUPFAM" id="SSF57701">
    <property type="entry name" value="Zn2/Cys6 DNA-binding domain"/>
    <property type="match status" value="1"/>
</dbReference>
<dbReference type="EMBL" id="SPRH01000035">
    <property type="protein sequence ID" value="TIB98783.1"/>
    <property type="molecule type" value="Genomic_DNA"/>
</dbReference>
<evidence type="ECO:0000313" key="8">
    <source>
        <dbReference type="Proteomes" id="UP000310685"/>
    </source>
</evidence>
<reference evidence="7 8" key="1">
    <citation type="submission" date="2019-03" db="EMBL/GenBank/DDBJ databases">
        <title>Sequencing 25 genomes of Wallemia mellicola.</title>
        <authorList>
            <person name="Gostincar C."/>
        </authorList>
    </citation>
    <scope>NUCLEOTIDE SEQUENCE [LARGE SCALE GENOMIC DNA]</scope>
    <source>
        <strain evidence="6 7">EXF-1262</strain>
        <strain evidence="5 8">EXF-6152</strain>
    </source>
</reference>